<reference evidence="1" key="1">
    <citation type="submission" date="2021-12" db="EMBL/GenBank/DDBJ databases">
        <authorList>
            <person name="Martin H S."/>
        </authorList>
    </citation>
    <scope>NUCLEOTIDE SEQUENCE</scope>
</reference>
<dbReference type="AlphaFoldDB" id="A0A8J9URB3"/>
<keyword evidence="2" id="KW-1185">Reference proteome</keyword>
<dbReference type="Proteomes" id="UP000838878">
    <property type="component" value="Chromosome 1"/>
</dbReference>
<name>A0A8J9URB3_9NEOP</name>
<accession>A0A8J9URB3</accession>
<gene>
    <name evidence="1" type="ORF">BINO364_LOCUS540</name>
</gene>
<organism evidence="1 2">
    <name type="scientific">Brenthis ino</name>
    <name type="common">lesser marbled fritillary</name>
    <dbReference type="NCBI Taxonomy" id="405034"/>
    <lineage>
        <taxon>Eukaryota</taxon>
        <taxon>Metazoa</taxon>
        <taxon>Ecdysozoa</taxon>
        <taxon>Arthropoda</taxon>
        <taxon>Hexapoda</taxon>
        <taxon>Insecta</taxon>
        <taxon>Pterygota</taxon>
        <taxon>Neoptera</taxon>
        <taxon>Endopterygota</taxon>
        <taxon>Lepidoptera</taxon>
        <taxon>Glossata</taxon>
        <taxon>Ditrysia</taxon>
        <taxon>Papilionoidea</taxon>
        <taxon>Nymphalidae</taxon>
        <taxon>Heliconiinae</taxon>
        <taxon>Argynnini</taxon>
        <taxon>Brenthis</taxon>
    </lineage>
</organism>
<evidence type="ECO:0000313" key="2">
    <source>
        <dbReference type="Proteomes" id="UP000838878"/>
    </source>
</evidence>
<evidence type="ECO:0000313" key="1">
    <source>
        <dbReference type="EMBL" id="CAH0713375.1"/>
    </source>
</evidence>
<sequence length="99" mass="10510">MSATTTWPVELTPRPAPAPLRRSYNYFVTNKVAPTSGSAYTDGYFTPKYALGMYCLSSAGTRAAPGGGRRTAGGGEARSANCVSGIEKTLIIITRRCSR</sequence>
<feature type="non-terminal residue" evidence="1">
    <location>
        <position position="99"/>
    </location>
</feature>
<dbReference type="EMBL" id="OV170221">
    <property type="protein sequence ID" value="CAH0713375.1"/>
    <property type="molecule type" value="Genomic_DNA"/>
</dbReference>
<proteinExistence type="predicted"/>
<protein>
    <submittedName>
        <fullName evidence="1">Uncharacterized protein</fullName>
    </submittedName>
</protein>